<keyword evidence="6" id="KW-1185">Reference proteome</keyword>
<keyword evidence="2 3" id="KW-0862">Zinc</keyword>
<dbReference type="GO" id="GO:0008270">
    <property type="term" value="F:zinc ion binding"/>
    <property type="evidence" value="ECO:0007669"/>
    <property type="project" value="UniProtKB-UniRule"/>
</dbReference>
<proteinExistence type="inferred from homology"/>
<dbReference type="RefSeq" id="WP_135483408.1">
    <property type="nucleotide sequence ID" value="NZ_SRMF01000004.1"/>
</dbReference>
<accession>A0A4Z0WEJ5</accession>
<dbReference type="OrthoDB" id="9809663at2"/>
<evidence type="ECO:0000313" key="5">
    <source>
        <dbReference type="EMBL" id="TGG92736.1"/>
    </source>
</evidence>
<feature type="binding site" evidence="3">
    <location>
        <position position="34"/>
    </location>
    <ligand>
        <name>Zn(2+)</name>
        <dbReference type="ChEBI" id="CHEBI:29105"/>
    </ligand>
</feature>
<dbReference type="PANTHER" id="PTHR36150:SF1">
    <property type="entry name" value="DNA GYRASE INHIBITOR YACG"/>
    <property type="match status" value="1"/>
</dbReference>
<name>A0A4Z0WEJ5_9GAMM</name>
<evidence type="ECO:0000256" key="2">
    <source>
        <dbReference type="ARBA" id="ARBA00022833"/>
    </source>
</evidence>
<dbReference type="GO" id="GO:0008657">
    <property type="term" value="F:DNA topoisomerase type II (double strand cut, ATP-hydrolyzing) inhibitor activity"/>
    <property type="evidence" value="ECO:0007669"/>
    <property type="project" value="UniProtKB-UniRule"/>
</dbReference>
<comment type="similarity">
    <text evidence="3">Belongs to the DNA gyrase inhibitor YacG family.</text>
</comment>
<dbReference type="Gene3D" id="3.30.50.10">
    <property type="entry name" value="Erythroid Transcription Factor GATA-1, subunit A"/>
    <property type="match status" value="1"/>
</dbReference>
<dbReference type="Pfam" id="PF03884">
    <property type="entry name" value="YacG"/>
    <property type="match status" value="1"/>
</dbReference>
<dbReference type="PANTHER" id="PTHR36150">
    <property type="entry name" value="DNA GYRASE INHIBITOR YACG"/>
    <property type="match status" value="1"/>
</dbReference>
<dbReference type="Proteomes" id="UP000297475">
    <property type="component" value="Unassembled WGS sequence"/>
</dbReference>
<feature type="binding site" evidence="3">
    <location>
        <position position="18"/>
    </location>
    <ligand>
        <name>Zn(2+)</name>
        <dbReference type="ChEBI" id="CHEBI:29105"/>
    </ligand>
</feature>
<protein>
    <recommendedName>
        <fullName evidence="3">DNA gyrase inhibitor YacG</fullName>
    </recommendedName>
</protein>
<comment type="caution">
    <text evidence="5">The sequence shown here is derived from an EMBL/GenBank/DDBJ whole genome shotgun (WGS) entry which is preliminary data.</text>
</comment>
<evidence type="ECO:0000313" key="6">
    <source>
        <dbReference type="Proteomes" id="UP000297475"/>
    </source>
</evidence>
<sequence>MSDRTTEATSLSVPCPTCGKTVPWTTASRFRPFCSKRCHLIDLGDWVTEGHRIPGEPAEDELMSEEMGRYRDS</sequence>
<keyword evidence="1 3" id="KW-0479">Metal-binding</keyword>
<comment type="subunit">
    <text evidence="3">Interacts with GyrB.</text>
</comment>
<feature type="binding site" evidence="3">
    <location>
        <position position="38"/>
    </location>
    <ligand>
        <name>Zn(2+)</name>
        <dbReference type="ChEBI" id="CHEBI:29105"/>
    </ligand>
</feature>
<evidence type="ECO:0000256" key="3">
    <source>
        <dbReference type="HAMAP-Rule" id="MF_00649"/>
    </source>
</evidence>
<comment type="function">
    <text evidence="3">Inhibits all the catalytic activities of DNA gyrase by preventing its interaction with DNA. Acts by binding directly to the C-terminal domain of GyrB, which probably disrupts DNA binding by the gyrase.</text>
</comment>
<reference evidence="5 6" key="1">
    <citation type="submission" date="2019-04" db="EMBL/GenBank/DDBJ databases">
        <title>Natronospirillum operosus gen. nov., sp. nov., a haloalkaliphilic satellite isolated from decaying biomass of laboratory culture of cyanobacterium Geitlerinema sp. and proposal of Natronospirillaceae fam. nov. and Saccharospirillaceae fam. nov.</title>
        <authorList>
            <person name="Kevbrin V."/>
            <person name="Boltyanskaya Y."/>
            <person name="Koziaeva V."/>
            <person name="Grouzdev D.S."/>
            <person name="Park M."/>
            <person name="Cho J."/>
        </authorList>
    </citation>
    <scope>NUCLEOTIDE SEQUENCE [LARGE SCALE GENOMIC DNA]</scope>
    <source>
        <strain evidence="5 6">G-116</strain>
    </source>
</reference>
<dbReference type="EMBL" id="SRMF01000004">
    <property type="protein sequence ID" value="TGG92736.1"/>
    <property type="molecule type" value="Genomic_DNA"/>
</dbReference>
<gene>
    <name evidence="3 5" type="primary">yacG</name>
    <name evidence="5" type="ORF">E4656_11415</name>
</gene>
<feature type="binding site" evidence="3">
    <location>
        <position position="15"/>
    </location>
    <ligand>
        <name>Zn(2+)</name>
        <dbReference type="ChEBI" id="CHEBI:29105"/>
    </ligand>
</feature>
<dbReference type="InterPro" id="IPR013088">
    <property type="entry name" value="Znf_NHR/GATA"/>
</dbReference>
<evidence type="ECO:0000256" key="4">
    <source>
        <dbReference type="SAM" id="MobiDB-lite"/>
    </source>
</evidence>
<dbReference type="NCBIfam" id="NF001638">
    <property type="entry name" value="PRK00418.1"/>
    <property type="match status" value="1"/>
</dbReference>
<dbReference type="AlphaFoldDB" id="A0A4Z0WEJ5"/>
<dbReference type="GO" id="GO:0006355">
    <property type="term" value="P:regulation of DNA-templated transcription"/>
    <property type="evidence" value="ECO:0007669"/>
    <property type="project" value="InterPro"/>
</dbReference>
<dbReference type="SUPFAM" id="SSF57716">
    <property type="entry name" value="Glucocorticoid receptor-like (DNA-binding domain)"/>
    <property type="match status" value="1"/>
</dbReference>
<feature type="region of interest" description="Disordered" evidence="4">
    <location>
        <begin position="52"/>
        <end position="73"/>
    </location>
</feature>
<evidence type="ECO:0000256" key="1">
    <source>
        <dbReference type="ARBA" id="ARBA00022723"/>
    </source>
</evidence>
<organism evidence="5 6">
    <name type="scientific">Natronospirillum operosum</name>
    <dbReference type="NCBI Taxonomy" id="2759953"/>
    <lineage>
        <taxon>Bacteria</taxon>
        <taxon>Pseudomonadati</taxon>
        <taxon>Pseudomonadota</taxon>
        <taxon>Gammaproteobacteria</taxon>
        <taxon>Oceanospirillales</taxon>
        <taxon>Natronospirillaceae</taxon>
        <taxon>Natronospirillum</taxon>
    </lineage>
</organism>
<dbReference type="InterPro" id="IPR005584">
    <property type="entry name" value="DNA_gyrase_inhibitor_YacG"/>
</dbReference>
<dbReference type="HAMAP" id="MF_00649">
    <property type="entry name" value="DNA_gyrase_inhibitor_YacG"/>
    <property type="match status" value="1"/>
</dbReference>
<comment type="cofactor">
    <cofactor evidence="3">
        <name>Zn(2+)</name>
        <dbReference type="ChEBI" id="CHEBI:29105"/>
    </cofactor>
    <text evidence="3">Binds 1 zinc ion.</text>
</comment>